<dbReference type="Pfam" id="PF00498">
    <property type="entry name" value="FHA"/>
    <property type="match status" value="1"/>
</dbReference>
<accession>A0ABN1WNB0</accession>
<dbReference type="EMBL" id="BAAALF010000110">
    <property type="protein sequence ID" value="GAA1254675.1"/>
    <property type="molecule type" value="Genomic_DNA"/>
</dbReference>
<feature type="region of interest" description="Disordered" evidence="2">
    <location>
        <begin position="255"/>
        <end position="278"/>
    </location>
</feature>
<dbReference type="InterPro" id="IPR008984">
    <property type="entry name" value="SMAD_FHA_dom_sf"/>
</dbReference>
<dbReference type="SUPFAM" id="SSF49879">
    <property type="entry name" value="SMAD/FHA domain"/>
    <property type="match status" value="1"/>
</dbReference>
<organism evidence="4 5">
    <name type="scientific">Kitasatospora nipponensis</name>
    <dbReference type="NCBI Taxonomy" id="258049"/>
    <lineage>
        <taxon>Bacteria</taxon>
        <taxon>Bacillati</taxon>
        <taxon>Actinomycetota</taxon>
        <taxon>Actinomycetes</taxon>
        <taxon>Kitasatosporales</taxon>
        <taxon>Streptomycetaceae</taxon>
        <taxon>Kitasatospora</taxon>
    </lineage>
</organism>
<evidence type="ECO:0000256" key="1">
    <source>
        <dbReference type="ARBA" id="ARBA00022553"/>
    </source>
</evidence>
<gene>
    <name evidence="4" type="ORF">GCM10009665_51640</name>
</gene>
<keyword evidence="5" id="KW-1185">Reference proteome</keyword>
<dbReference type="PROSITE" id="PS50006">
    <property type="entry name" value="FHA_DOMAIN"/>
    <property type="match status" value="1"/>
</dbReference>
<dbReference type="RefSeq" id="WP_344444377.1">
    <property type="nucleotide sequence ID" value="NZ_BAAALF010000110.1"/>
</dbReference>
<dbReference type="InterPro" id="IPR000253">
    <property type="entry name" value="FHA_dom"/>
</dbReference>
<protein>
    <recommendedName>
        <fullName evidence="3">FHA domain-containing protein</fullName>
    </recommendedName>
</protein>
<evidence type="ECO:0000256" key="2">
    <source>
        <dbReference type="SAM" id="MobiDB-lite"/>
    </source>
</evidence>
<evidence type="ECO:0000313" key="5">
    <source>
        <dbReference type="Proteomes" id="UP001500037"/>
    </source>
</evidence>
<name>A0ABN1WNB0_9ACTN</name>
<evidence type="ECO:0000313" key="4">
    <source>
        <dbReference type="EMBL" id="GAA1254675.1"/>
    </source>
</evidence>
<feature type="domain" description="FHA" evidence="3">
    <location>
        <begin position="251"/>
        <end position="310"/>
    </location>
</feature>
<proteinExistence type="predicted"/>
<feature type="region of interest" description="Disordered" evidence="2">
    <location>
        <begin position="85"/>
        <end position="191"/>
    </location>
</feature>
<feature type="compositionally biased region" description="Pro residues" evidence="2">
    <location>
        <begin position="136"/>
        <end position="150"/>
    </location>
</feature>
<sequence length="339" mass="35290">MPICPSGHESQAADWCDFCGCPMSLSGGAGAYGAVPPAPPMPPQAPPAMPGATEGLVLCRICQTPQTGRYCEECGYDYELASASTPIQRPQPPAGGYGYPQPGADHGYGQNGALVTAPPTPPAPDPHALQPGGYGYPPPAAPGYPQPPHADPAGGYGYPQPGHHGGAVHHGGAPGAPAAGQGWAENTSFHLPPPVEQVHHEPVRTTWIAVVTADREYYTAMMARSGPEAAGLYFPAHCPDRRIPLTGRGQLRIGRRSKQRGTVPEIDLGVSPEDPGASHDHALLAEQADGSWVLVALASMNGTTMNGSAEMLPENTAIPLHDGDRIHIGAWTTIELHRG</sequence>
<reference evidence="4 5" key="1">
    <citation type="journal article" date="2019" name="Int. J. Syst. Evol. Microbiol.">
        <title>The Global Catalogue of Microorganisms (GCM) 10K type strain sequencing project: providing services to taxonomists for standard genome sequencing and annotation.</title>
        <authorList>
            <consortium name="The Broad Institute Genomics Platform"/>
            <consortium name="The Broad Institute Genome Sequencing Center for Infectious Disease"/>
            <person name="Wu L."/>
            <person name="Ma J."/>
        </authorList>
    </citation>
    <scope>NUCLEOTIDE SEQUENCE [LARGE SCALE GENOMIC DNA]</scope>
    <source>
        <strain evidence="4 5">JCM 13004</strain>
    </source>
</reference>
<comment type="caution">
    <text evidence="4">The sequence shown here is derived from an EMBL/GenBank/DDBJ whole genome shotgun (WGS) entry which is preliminary data.</text>
</comment>
<dbReference type="CDD" id="cd00060">
    <property type="entry name" value="FHA"/>
    <property type="match status" value="1"/>
</dbReference>
<dbReference type="Proteomes" id="UP001500037">
    <property type="component" value="Unassembled WGS sequence"/>
</dbReference>
<evidence type="ECO:0000259" key="3">
    <source>
        <dbReference type="PROSITE" id="PS50006"/>
    </source>
</evidence>
<keyword evidence="1" id="KW-0597">Phosphoprotein</keyword>
<feature type="compositionally biased region" description="Gly residues" evidence="2">
    <location>
        <begin position="163"/>
        <end position="174"/>
    </location>
</feature>
<dbReference type="Gene3D" id="2.60.200.20">
    <property type="match status" value="1"/>
</dbReference>